<dbReference type="GO" id="GO:0003677">
    <property type="term" value="F:DNA binding"/>
    <property type="evidence" value="ECO:0007669"/>
    <property type="project" value="UniProtKB-KW"/>
</dbReference>
<dbReference type="PANTHER" id="PTHR43133">
    <property type="entry name" value="RNA POLYMERASE ECF-TYPE SIGMA FACTO"/>
    <property type="match status" value="1"/>
</dbReference>
<evidence type="ECO:0000256" key="4">
    <source>
        <dbReference type="ARBA" id="ARBA00023125"/>
    </source>
</evidence>
<evidence type="ECO:0000256" key="3">
    <source>
        <dbReference type="ARBA" id="ARBA00023082"/>
    </source>
</evidence>
<dbReference type="GO" id="GO:0016987">
    <property type="term" value="F:sigma factor activity"/>
    <property type="evidence" value="ECO:0007669"/>
    <property type="project" value="UniProtKB-KW"/>
</dbReference>
<dbReference type="Pfam" id="PF04542">
    <property type="entry name" value="Sigma70_r2"/>
    <property type="match status" value="1"/>
</dbReference>
<proteinExistence type="inferred from homology"/>
<dbReference type="InterPro" id="IPR007627">
    <property type="entry name" value="RNA_pol_sigma70_r2"/>
</dbReference>
<evidence type="ECO:0000313" key="7">
    <source>
        <dbReference type="EMBL" id="HIQ61624.1"/>
    </source>
</evidence>
<dbReference type="EMBL" id="DVFO01000090">
    <property type="protein sequence ID" value="HIQ61624.1"/>
    <property type="molecule type" value="Genomic_DNA"/>
</dbReference>
<dbReference type="Proteomes" id="UP000886879">
    <property type="component" value="Unassembled WGS sequence"/>
</dbReference>
<protein>
    <submittedName>
        <fullName evidence="7">RNA polymerase sigma factor</fullName>
    </submittedName>
</protein>
<dbReference type="GO" id="GO:0006352">
    <property type="term" value="P:DNA-templated transcription initiation"/>
    <property type="evidence" value="ECO:0007669"/>
    <property type="project" value="InterPro"/>
</dbReference>
<dbReference type="SUPFAM" id="SSF88659">
    <property type="entry name" value="Sigma3 and sigma4 domains of RNA polymerase sigma factors"/>
    <property type="match status" value="1"/>
</dbReference>
<evidence type="ECO:0000256" key="2">
    <source>
        <dbReference type="ARBA" id="ARBA00023015"/>
    </source>
</evidence>
<sequence length="186" mass="22020">MEDQEIVELYWKRDESALEHSREKYHGYLSRIAQQILYDREDSEEVVNDTYFKAWQSMPPQRPSKLSIYLGRLTRHGAIDYLRRRTSQKRGGTTYEMCVEELEESVPGGETPQQAMEEKLLVQLLNQFLETLSPQARALFLGRYYYFDPLWEVARYCGMGEGQAKSQLFRIRKRLKAYLEQEGFVV</sequence>
<dbReference type="Gene3D" id="1.10.1740.10">
    <property type="match status" value="1"/>
</dbReference>
<reference evidence="7" key="2">
    <citation type="journal article" date="2021" name="PeerJ">
        <title>Extensive microbial diversity within the chicken gut microbiome revealed by metagenomics and culture.</title>
        <authorList>
            <person name="Gilroy R."/>
            <person name="Ravi A."/>
            <person name="Getino M."/>
            <person name="Pursley I."/>
            <person name="Horton D.L."/>
            <person name="Alikhan N.F."/>
            <person name="Baker D."/>
            <person name="Gharbi K."/>
            <person name="Hall N."/>
            <person name="Watson M."/>
            <person name="Adriaenssens E.M."/>
            <person name="Foster-Nyarko E."/>
            <person name="Jarju S."/>
            <person name="Secka A."/>
            <person name="Antonio M."/>
            <person name="Oren A."/>
            <person name="Chaudhuri R.R."/>
            <person name="La Ragione R."/>
            <person name="Hildebrand F."/>
            <person name="Pallen M.J."/>
        </authorList>
    </citation>
    <scope>NUCLEOTIDE SEQUENCE</scope>
    <source>
        <strain evidence="7">ChiGjej2B2-12916</strain>
    </source>
</reference>
<dbReference type="InterPro" id="IPR013325">
    <property type="entry name" value="RNA_pol_sigma_r2"/>
</dbReference>
<dbReference type="InterPro" id="IPR013324">
    <property type="entry name" value="RNA_pol_sigma_r3/r4-like"/>
</dbReference>
<dbReference type="Gene3D" id="1.10.10.10">
    <property type="entry name" value="Winged helix-like DNA-binding domain superfamily/Winged helix DNA-binding domain"/>
    <property type="match status" value="1"/>
</dbReference>
<name>A0A9D1CIG9_9FIRM</name>
<comment type="caution">
    <text evidence="7">The sequence shown here is derived from an EMBL/GenBank/DDBJ whole genome shotgun (WGS) entry which is preliminary data.</text>
</comment>
<dbReference type="InterPro" id="IPR039425">
    <property type="entry name" value="RNA_pol_sigma-70-like"/>
</dbReference>
<accession>A0A9D1CIG9</accession>
<dbReference type="InterPro" id="IPR036388">
    <property type="entry name" value="WH-like_DNA-bd_sf"/>
</dbReference>
<dbReference type="PANTHER" id="PTHR43133:SF8">
    <property type="entry name" value="RNA POLYMERASE SIGMA FACTOR HI_1459-RELATED"/>
    <property type="match status" value="1"/>
</dbReference>
<evidence type="ECO:0000259" key="6">
    <source>
        <dbReference type="Pfam" id="PF04542"/>
    </source>
</evidence>
<feature type="domain" description="RNA polymerase sigma-70 region 2" evidence="6">
    <location>
        <begin position="23"/>
        <end position="86"/>
    </location>
</feature>
<keyword evidence="4" id="KW-0238">DNA-binding</keyword>
<evidence type="ECO:0000256" key="1">
    <source>
        <dbReference type="ARBA" id="ARBA00010641"/>
    </source>
</evidence>
<reference evidence="7" key="1">
    <citation type="submission" date="2020-10" db="EMBL/GenBank/DDBJ databases">
        <authorList>
            <person name="Gilroy R."/>
        </authorList>
    </citation>
    <scope>NUCLEOTIDE SEQUENCE</scope>
    <source>
        <strain evidence="7">ChiGjej2B2-12916</strain>
    </source>
</reference>
<keyword evidence="5" id="KW-0804">Transcription</keyword>
<keyword evidence="2" id="KW-0805">Transcription regulation</keyword>
<dbReference type="AlphaFoldDB" id="A0A9D1CIG9"/>
<evidence type="ECO:0000256" key="5">
    <source>
        <dbReference type="ARBA" id="ARBA00023163"/>
    </source>
</evidence>
<organism evidence="7 8">
    <name type="scientific">Candidatus Enterenecus faecium</name>
    <dbReference type="NCBI Taxonomy" id="2840780"/>
    <lineage>
        <taxon>Bacteria</taxon>
        <taxon>Bacillati</taxon>
        <taxon>Bacillota</taxon>
        <taxon>Clostridia</taxon>
        <taxon>Eubacteriales</taxon>
        <taxon>Candidatus Enterenecus</taxon>
    </lineage>
</organism>
<comment type="similarity">
    <text evidence="1">Belongs to the sigma-70 factor family. ECF subfamily.</text>
</comment>
<evidence type="ECO:0000313" key="8">
    <source>
        <dbReference type="Proteomes" id="UP000886879"/>
    </source>
</evidence>
<dbReference type="NCBIfam" id="TIGR02937">
    <property type="entry name" value="sigma70-ECF"/>
    <property type="match status" value="1"/>
</dbReference>
<gene>
    <name evidence="7" type="ORF">IAD31_08550</name>
</gene>
<keyword evidence="3" id="KW-0731">Sigma factor</keyword>
<dbReference type="SUPFAM" id="SSF88946">
    <property type="entry name" value="Sigma2 domain of RNA polymerase sigma factors"/>
    <property type="match status" value="1"/>
</dbReference>
<dbReference type="InterPro" id="IPR014284">
    <property type="entry name" value="RNA_pol_sigma-70_dom"/>
</dbReference>